<dbReference type="Pfam" id="PF23679">
    <property type="entry name" value="UPA-FIIND"/>
    <property type="match status" value="1"/>
</dbReference>
<evidence type="ECO:0000256" key="3">
    <source>
        <dbReference type="ARBA" id="ARBA00022737"/>
    </source>
</evidence>
<evidence type="ECO:0000259" key="6">
    <source>
        <dbReference type="PROSITE" id="PS51830"/>
    </source>
</evidence>
<dbReference type="FunFam" id="1.25.40.10:FF:000032">
    <property type="entry name" value="Interferon-induced protein with tetratricopeptide repeats 5"/>
    <property type="match status" value="1"/>
</dbReference>
<reference evidence="7 8" key="1">
    <citation type="submission" date="2024-02" db="EMBL/GenBank/DDBJ databases">
        <title>Chromosome-level genome assembly of the Eurasian Minnow (Phoxinus phoxinus).</title>
        <authorList>
            <person name="Oriowo T.O."/>
            <person name="Martin S."/>
            <person name="Stange M."/>
            <person name="Chrysostomakis Y."/>
            <person name="Brown T."/>
            <person name="Winkler S."/>
            <person name="Kukowka S."/>
            <person name="Myers E.W."/>
            <person name="Bohne A."/>
        </authorList>
    </citation>
    <scope>NUCLEOTIDE SEQUENCE [LARGE SCALE GENOMIC DNA]</scope>
    <source>
        <strain evidence="7">ZFMK-TIS-60720</strain>
        <tissue evidence="7">Whole Organism</tissue>
    </source>
</reference>
<evidence type="ECO:0000256" key="1">
    <source>
        <dbReference type="ARBA" id="ARBA00004514"/>
    </source>
</evidence>
<feature type="domain" description="FIIND" evidence="6">
    <location>
        <begin position="665"/>
        <end position="943"/>
    </location>
</feature>
<dbReference type="InterPro" id="IPR019734">
    <property type="entry name" value="TPR_rpt"/>
</dbReference>
<evidence type="ECO:0000256" key="5">
    <source>
        <dbReference type="ARBA" id="ARBA00038336"/>
    </source>
</evidence>
<sequence length="943" mass="109235">MSLEGVLKTKLLQQECHFTWSLREEDFVLCDILNRLEEQIQLELESGEARVTRSYSSFGFVQYLYGNHKEALANLQKSVQLAKEYYKDSDEVLIVTYGDLAWLHYHMNNFSTCQEYLRELERIQRKCSEGFTHTVEVLREKGWAFLKFFHKYCNAAKECFRQALENNPDDSDLNTGYAIAMYRTTNETSDPSDSPTIKQLERAIELNPDDGVLLVLLALRMLHNRDDRKTLETAVKKVIVALGMSHENPHVIRYAAKFCRQLGDMDAVISLLKAALQATPNSAFIHHQLAMCFKSKKIFLEKKWTTELDVKESNEIQQYLKECIYHLDMAITLKPTFVIAMADLALHYGQLGNLKAERLFEEAFKMANEKEHLQAVHSFYGQHQLYTKRSEKLAIYHFMQGLRLQPNSEQGRMCEEKLKKVIERRIKRMNNPNDSEVCAIQGLIHEVKNEKLKAEEFYERALTNGLDFGESCLLTETRIWLMRFSETERSVLNQIFDGGSYDEVGSGRLKSFKGSINKKIVHLFDIDICNAKRILRWENLTPGPHAILLAFSLHDGQFTDQTKEILENFEFLGEKFWNHVIVLFIEGDCSINQYTGSQSSILEWLHEKCGDKAYIYGSEPETAERRELSKWIQKMIWRNNSMHLVLPEISDGDSQSPSDMLRKLDVRDNIFTPEVICQEGQSKYRLQSSHAGWFHCEFTKLGFNMKGEGEVLYSTVLQDSDCPVPANHYQEGPLYDIKCVQGELSQLSLPHCETSIEDAYHFMSAIHYSNQIVDILKPQNITSKHVTVSIPGTSKFLLLKTLNWFTDHWFKICGQVMLFYIKKVHRLHVFLQPRNVDPREVRKCNVDYTPIQSACECMLTYNCEYSMSCDPVEEHELSERPVSTIQPSCTKLRCTEQWKHFYPTFDIKLPNGVMNVGLCLKKKKHKNGEVKVEWSLEIPLAGK</sequence>
<dbReference type="PANTHER" id="PTHR10271:SF29">
    <property type="entry name" value="INTERFERON-INDUCED PROTEIN WITH TETRATRICOPEPTIDE REPEATS-RELATED"/>
    <property type="match status" value="1"/>
</dbReference>
<keyword evidence="8" id="KW-1185">Reference proteome</keyword>
<keyword evidence="4" id="KW-0802">TPR repeat</keyword>
<dbReference type="SUPFAM" id="SSF48452">
    <property type="entry name" value="TPR-like"/>
    <property type="match status" value="3"/>
</dbReference>
<protein>
    <recommendedName>
        <fullName evidence="6">FIIND domain-containing protein</fullName>
    </recommendedName>
</protein>
<dbReference type="Gene3D" id="1.25.40.10">
    <property type="entry name" value="Tetratricopeptide repeat domain"/>
    <property type="match status" value="3"/>
</dbReference>
<dbReference type="SMART" id="SM00028">
    <property type="entry name" value="TPR"/>
    <property type="match status" value="5"/>
</dbReference>
<dbReference type="InterPro" id="IPR011990">
    <property type="entry name" value="TPR-like_helical_dom_sf"/>
</dbReference>
<comment type="subcellular location">
    <subcellularLocation>
        <location evidence="1">Cytoplasm</location>
        <location evidence="1">Cytosol</location>
    </subcellularLocation>
</comment>
<evidence type="ECO:0000313" key="8">
    <source>
        <dbReference type="Proteomes" id="UP001364617"/>
    </source>
</evidence>
<dbReference type="PROSITE" id="PS51830">
    <property type="entry name" value="FIIND"/>
    <property type="match status" value="1"/>
</dbReference>
<dbReference type="GO" id="GO:0005829">
    <property type="term" value="C:cytosol"/>
    <property type="evidence" value="ECO:0007669"/>
    <property type="project" value="UniProtKB-SubCell"/>
</dbReference>
<evidence type="ECO:0000256" key="4">
    <source>
        <dbReference type="ARBA" id="ARBA00022803"/>
    </source>
</evidence>
<dbReference type="Proteomes" id="UP001364617">
    <property type="component" value="Unassembled WGS sequence"/>
</dbReference>
<dbReference type="InterPro" id="IPR027417">
    <property type="entry name" value="P-loop_NTPase"/>
</dbReference>
<proteinExistence type="inferred from homology"/>
<evidence type="ECO:0000313" key="7">
    <source>
        <dbReference type="EMBL" id="KAK7173912.1"/>
    </source>
</evidence>
<dbReference type="AlphaFoldDB" id="A0AAN9DII2"/>
<dbReference type="EMBL" id="JAYKXH010000003">
    <property type="protein sequence ID" value="KAK7173912.1"/>
    <property type="molecule type" value="Genomic_DNA"/>
</dbReference>
<dbReference type="PANTHER" id="PTHR10271">
    <property type="entry name" value="INTERFERON-INDUCED PROTEIN WITH TETRATRICOPEPTIDE REPEATS"/>
    <property type="match status" value="1"/>
</dbReference>
<evidence type="ECO:0000256" key="2">
    <source>
        <dbReference type="ARBA" id="ARBA00022490"/>
    </source>
</evidence>
<comment type="similarity">
    <text evidence="5">Belongs to the IFIT family.</text>
</comment>
<name>A0AAN9DII2_9TELE</name>
<keyword evidence="2" id="KW-0963">Cytoplasm</keyword>
<dbReference type="InterPro" id="IPR025307">
    <property type="entry name" value="FIIND_dom"/>
</dbReference>
<organism evidence="7 8">
    <name type="scientific">Phoxinus phoxinus</name>
    <name type="common">Eurasian minnow</name>
    <dbReference type="NCBI Taxonomy" id="58324"/>
    <lineage>
        <taxon>Eukaryota</taxon>
        <taxon>Metazoa</taxon>
        <taxon>Chordata</taxon>
        <taxon>Craniata</taxon>
        <taxon>Vertebrata</taxon>
        <taxon>Euteleostomi</taxon>
        <taxon>Actinopterygii</taxon>
        <taxon>Neopterygii</taxon>
        <taxon>Teleostei</taxon>
        <taxon>Ostariophysi</taxon>
        <taxon>Cypriniformes</taxon>
        <taxon>Leuciscidae</taxon>
        <taxon>Phoxininae</taxon>
        <taxon>Phoxinus</taxon>
    </lineage>
</organism>
<dbReference type="GO" id="GO:0051607">
    <property type="term" value="P:defense response to virus"/>
    <property type="evidence" value="ECO:0007669"/>
    <property type="project" value="TreeGrafter"/>
</dbReference>
<comment type="caution">
    <text evidence="7">The sequence shown here is derived from an EMBL/GenBank/DDBJ whole genome shotgun (WGS) entry which is preliminary data.</text>
</comment>
<keyword evidence="3" id="KW-0677">Repeat</keyword>
<dbReference type="Pfam" id="PF13424">
    <property type="entry name" value="TPR_12"/>
    <property type="match status" value="1"/>
</dbReference>
<dbReference type="Gene3D" id="3.40.50.300">
    <property type="entry name" value="P-loop containing nucleotide triphosphate hydrolases"/>
    <property type="match status" value="1"/>
</dbReference>
<dbReference type="Pfam" id="PF13553">
    <property type="entry name" value="FIIND"/>
    <property type="match status" value="1"/>
</dbReference>
<gene>
    <name evidence="7" type="ORF">R3I93_003670</name>
</gene>
<accession>A0AAN9DII2</accession>